<evidence type="ECO:0000313" key="3">
    <source>
        <dbReference type="Proteomes" id="UP001596337"/>
    </source>
</evidence>
<evidence type="ECO:0000313" key="2">
    <source>
        <dbReference type="EMBL" id="MFC6871129.1"/>
    </source>
</evidence>
<feature type="region of interest" description="Disordered" evidence="1">
    <location>
        <begin position="95"/>
        <end position="153"/>
    </location>
</feature>
<dbReference type="Gene3D" id="3.30.1310.10">
    <property type="entry name" value="Nucleoid-associated protein YbaB-like domain"/>
    <property type="match status" value="1"/>
</dbReference>
<name>A0ABW2C8I2_9PSEU</name>
<dbReference type="InterPro" id="IPR004401">
    <property type="entry name" value="YbaB/EbfC"/>
</dbReference>
<proteinExistence type="predicted"/>
<reference evidence="3" key="1">
    <citation type="journal article" date="2019" name="Int. J. Syst. Evol. Microbiol.">
        <title>The Global Catalogue of Microorganisms (GCM) 10K type strain sequencing project: providing services to taxonomists for standard genome sequencing and annotation.</title>
        <authorList>
            <consortium name="The Broad Institute Genomics Platform"/>
            <consortium name="The Broad Institute Genome Sequencing Center for Infectious Disease"/>
            <person name="Wu L."/>
            <person name="Ma J."/>
        </authorList>
    </citation>
    <scope>NUCLEOTIDE SEQUENCE [LARGE SCALE GENOMIC DNA]</scope>
    <source>
        <strain evidence="3">KCTC 32255</strain>
    </source>
</reference>
<keyword evidence="3" id="KW-1185">Reference proteome</keyword>
<dbReference type="Proteomes" id="UP001596337">
    <property type="component" value="Unassembled WGS sequence"/>
</dbReference>
<accession>A0ABW2C8I2</accession>
<sequence length="153" mass="16359">MTDHRAQVNQLLADYARSREQLATVHQRLAAITATERSADGGITVTVGSRGTLTGLTLADDVYRAHRPSELATEILRLVTSASRRALAEAADVLAPTLPAGTDSKAMLRGTADLTPDELPPEPRPTPRDSPEDADDEDFAATNWVAEGRRGTS</sequence>
<evidence type="ECO:0000256" key="1">
    <source>
        <dbReference type="SAM" id="MobiDB-lite"/>
    </source>
</evidence>
<protein>
    <submittedName>
        <fullName evidence="2">YbaB/EbfC family nucleoid-associated protein</fullName>
    </submittedName>
</protein>
<comment type="caution">
    <text evidence="2">The sequence shown here is derived from an EMBL/GenBank/DDBJ whole genome shotgun (WGS) entry which is preliminary data.</text>
</comment>
<organism evidence="2 3">
    <name type="scientific">Haloechinothrix salitolerans</name>
    <dbReference type="NCBI Taxonomy" id="926830"/>
    <lineage>
        <taxon>Bacteria</taxon>
        <taxon>Bacillati</taxon>
        <taxon>Actinomycetota</taxon>
        <taxon>Actinomycetes</taxon>
        <taxon>Pseudonocardiales</taxon>
        <taxon>Pseudonocardiaceae</taxon>
        <taxon>Haloechinothrix</taxon>
    </lineage>
</organism>
<dbReference type="Pfam" id="PF02575">
    <property type="entry name" value="YbaB_DNA_bd"/>
    <property type="match status" value="1"/>
</dbReference>
<dbReference type="EMBL" id="JBHSXX010000001">
    <property type="protein sequence ID" value="MFC6871129.1"/>
    <property type="molecule type" value="Genomic_DNA"/>
</dbReference>
<gene>
    <name evidence="2" type="ORF">ACFQGD_28805</name>
</gene>
<dbReference type="InterPro" id="IPR036894">
    <property type="entry name" value="YbaB-like_sf"/>
</dbReference>
<dbReference type="RefSeq" id="WP_345406215.1">
    <property type="nucleotide sequence ID" value="NZ_BAABLA010000122.1"/>
</dbReference>